<feature type="compositionally biased region" description="Polar residues" evidence="1">
    <location>
        <begin position="60"/>
        <end position="74"/>
    </location>
</feature>
<name>H6BWM3_EXODN</name>
<evidence type="ECO:0000313" key="2">
    <source>
        <dbReference type="EMBL" id="EHY56084.1"/>
    </source>
</evidence>
<gene>
    <name evidence="2" type="ORF">HMPREF1120_04184</name>
</gene>
<dbReference type="Proteomes" id="UP000007304">
    <property type="component" value="Unassembled WGS sequence"/>
</dbReference>
<dbReference type="InParanoid" id="H6BWM3"/>
<dbReference type="HOGENOM" id="CLU_2263736_0_0_1"/>
<dbReference type="GeneID" id="20308823"/>
<dbReference type="RefSeq" id="XP_009156545.1">
    <property type="nucleotide sequence ID" value="XM_009158297.1"/>
</dbReference>
<feature type="region of interest" description="Disordered" evidence="1">
    <location>
        <begin position="60"/>
        <end position="85"/>
    </location>
</feature>
<accession>H6BWM3</accession>
<sequence length="103" mass="11136">MAYHRPRLLVLQIVVRSASRSCSGSVSIPPHLDLLLYTHPLRLADLKEQSAVPTTRLCKTTGTQRPTAGSTNQCVPGRSGRSRTKGCPVLPSDVLSIICLNKS</sequence>
<dbReference type="VEuPathDB" id="FungiDB:HMPREF1120_04184"/>
<dbReference type="EMBL" id="JH226132">
    <property type="protein sequence ID" value="EHY56084.1"/>
    <property type="molecule type" value="Genomic_DNA"/>
</dbReference>
<reference evidence="2" key="1">
    <citation type="submission" date="2011-07" db="EMBL/GenBank/DDBJ databases">
        <title>The Genome Sequence of Exophiala (Wangiella) dermatitidis NIH/UT8656.</title>
        <authorList>
            <consortium name="The Broad Institute Genome Sequencing Platform"/>
            <person name="Cuomo C."/>
            <person name="Wang Z."/>
            <person name="Hunicke-Smith S."/>
            <person name="Szanislo P.J."/>
            <person name="Earl A."/>
            <person name="Young S.K."/>
            <person name="Zeng Q."/>
            <person name="Gargeya S."/>
            <person name="Fitzgerald M."/>
            <person name="Haas B."/>
            <person name="Abouelleil A."/>
            <person name="Alvarado L."/>
            <person name="Arachchi H.M."/>
            <person name="Berlin A."/>
            <person name="Brown A."/>
            <person name="Chapman S.B."/>
            <person name="Chen Z."/>
            <person name="Dunbar C."/>
            <person name="Freedman E."/>
            <person name="Gearin G."/>
            <person name="Gellesch M."/>
            <person name="Goldberg J."/>
            <person name="Griggs A."/>
            <person name="Gujja S."/>
            <person name="Heiman D."/>
            <person name="Howarth C."/>
            <person name="Larson L."/>
            <person name="Lui A."/>
            <person name="MacDonald P.J.P."/>
            <person name="Montmayeur A."/>
            <person name="Murphy C."/>
            <person name="Neiman D."/>
            <person name="Pearson M."/>
            <person name="Priest M."/>
            <person name="Roberts A."/>
            <person name="Saif S."/>
            <person name="Shea T."/>
            <person name="Shenoy N."/>
            <person name="Sisk P."/>
            <person name="Stolte C."/>
            <person name="Sykes S."/>
            <person name="Wortman J."/>
            <person name="Nusbaum C."/>
            <person name="Birren B."/>
        </authorList>
    </citation>
    <scope>NUCLEOTIDE SEQUENCE</scope>
    <source>
        <strain evidence="2">NIH/UT8656</strain>
    </source>
</reference>
<evidence type="ECO:0000256" key="1">
    <source>
        <dbReference type="SAM" id="MobiDB-lite"/>
    </source>
</evidence>
<protein>
    <submittedName>
        <fullName evidence="2">Uncharacterized protein</fullName>
    </submittedName>
</protein>
<proteinExistence type="predicted"/>
<keyword evidence="3" id="KW-1185">Reference proteome</keyword>
<dbReference type="AlphaFoldDB" id="H6BWM3"/>
<organism evidence="2 3">
    <name type="scientific">Exophiala dermatitidis (strain ATCC 34100 / CBS 525.76 / NIH/UT8656)</name>
    <name type="common">Black yeast</name>
    <name type="synonym">Wangiella dermatitidis</name>
    <dbReference type="NCBI Taxonomy" id="858893"/>
    <lineage>
        <taxon>Eukaryota</taxon>
        <taxon>Fungi</taxon>
        <taxon>Dikarya</taxon>
        <taxon>Ascomycota</taxon>
        <taxon>Pezizomycotina</taxon>
        <taxon>Eurotiomycetes</taxon>
        <taxon>Chaetothyriomycetidae</taxon>
        <taxon>Chaetothyriales</taxon>
        <taxon>Herpotrichiellaceae</taxon>
        <taxon>Exophiala</taxon>
    </lineage>
</organism>
<evidence type="ECO:0000313" key="3">
    <source>
        <dbReference type="Proteomes" id="UP000007304"/>
    </source>
</evidence>